<name>A0A1I5Q0G8_9GAMM</name>
<evidence type="ECO:0000313" key="1">
    <source>
        <dbReference type="EMBL" id="SFP39828.1"/>
    </source>
</evidence>
<dbReference type="InterPro" id="IPR010780">
    <property type="entry name" value="DUF1375"/>
</dbReference>
<protein>
    <submittedName>
        <fullName evidence="1">Uncharacterized conserved protein YceK</fullName>
    </submittedName>
</protein>
<evidence type="ECO:0000313" key="2">
    <source>
        <dbReference type="Proteomes" id="UP000182400"/>
    </source>
</evidence>
<accession>A0A1I5Q0G8</accession>
<dbReference type="Proteomes" id="UP000182400">
    <property type="component" value="Unassembled WGS sequence"/>
</dbReference>
<organism evidence="1 2">
    <name type="scientific">Ectopseudomonas composti</name>
    <dbReference type="NCBI Taxonomy" id="658457"/>
    <lineage>
        <taxon>Bacteria</taxon>
        <taxon>Pseudomonadati</taxon>
        <taxon>Pseudomonadota</taxon>
        <taxon>Gammaproteobacteria</taxon>
        <taxon>Pseudomonadales</taxon>
        <taxon>Pseudomonadaceae</taxon>
        <taxon>Ectopseudomonas</taxon>
    </lineage>
</organism>
<gene>
    <name evidence="1" type="ORF">SAMN05216601_110208</name>
</gene>
<dbReference type="AlphaFoldDB" id="A0A1I5Q0G8"/>
<dbReference type="EMBL" id="FOWP01000010">
    <property type="protein sequence ID" value="SFP39828.1"/>
    <property type="molecule type" value="Genomic_DNA"/>
</dbReference>
<dbReference type="Pfam" id="PF07119">
    <property type="entry name" value="DUF1375"/>
    <property type="match status" value="1"/>
</dbReference>
<proteinExistence type="predicted"/>
<dbReference type="PROSITE" id="PS51257">
    <property type="entry name" value="PROKAR_LIPOPROTEIN"/>
    <property type="match status" value="1"/>
</dbReference>
<dbReference type="RefSeq" id="WP_074940781.1">
    <property type="nucleotide sequence ID" value="NZ_FOWP01000010.1"/>
</dbReference>
<dbReference type="OrthoDB" id="6920399at2"/>
<sequence>MLKRIYRIFALAVLVSALAGCGTLFGRNGSYYGPDYYSGTAYDFGVLFGSDEVNRGYFPATAWCWLSVVCPVLTIFSLPVDAAVDTVMLPHDIYQANKPIK</sequence>
<reference evidence="1 2" key="1">
    <citation type="submission" date="2016-10" db="EMBL/GenBank/DDBJ databases">
        <authorList>
            <person name="de Groot N.N."/>
        </authorList>
    </citation>
    <scope>NUCLEOTIDE SEQUENCE [LARGE SCALE GENOMIC DNA]</scope>
    <source>
        <strain evidence="1 2">CCUG 59231</strain>
    </source>
</reference>